<dbReference type="CDD" id="cd00770">
    <property type="entry name" value="SerRS_core"/>
    <property type="match status" value="1"/>
</dbReference>
<evidence type="ECO:0000256" key="3">
    <source>
        <dbReference type="ARBA" id="ARBA00022598"/>
    </source>
</evidence>
<evidence type="ECO:0000256" key="10">
    <source>
        <dbReference type="PIRSR" id="PIRSR001529-2"/>
    </source>
</evidence>
<keyword evidence="5 10" id="KW-0067">ATP-binding</keyword>
<feature type="binding site" evidence="10">
    <location>
        <begin position="359"/>
        <end position="362"/>
    </location>
    <ligand>
        <name>ATP</name>
        <dbReference type="ChEBI" id="CHEBI:30616"/>
    </ligand>
</feature>
<dbReference type="InterPro" id="IPR015866">
    <property type="entry name" value="Ser-tRNA-synth_1_N"/>
</dbReference>
<evidence type="ECO:0000256" key="5">
    <source>
        <dbReference type="ARBA" id="ARBA00022840"/>
    </source>
</evidence>
<dbReference type="SUPFAM" id="SSF46589">
    <property type="entry name" value="tRNA-binding arm"/>
    <property type="match status" value="1"/>
</dbReference>
<evidence type="ECO:0000256" key="4">
    <source>
        <dbReference type="ARBA" id="ARBA00022741"/>
    </source>
</evidence>
<dbReference type="InterPro" id="IPR006195">
    <property type="entry name" value="aa-tRNA-synth_II"/>
</dbReference>
<evidence type="ECO:0000313" key="12">
    <source>
        <dbReference type="EMBL" id="CEP02844.1"/>
    </source>
</evidence>
<dbReference type="Gene3D" id="3.30.930.10">
    <property type="entry name" value="Bira Bifunctional Protein, Domain 2"/>
    <property type="match status" value="1"/>
</dbReference>
<dbReference type="PIRSF" id="PIRSF001529">
    <property type="entry name" value="Ser-tRNA-synth_IIa"/>
    <property type="match status" value="1"/>
</dbReference>
<evidence type="ECO:0000256" key="9">
    <source>
        <dbReference type="PIRSR" id="PIRSR001529-1"/>
    </source>
</evidence>
<dbReference type="STRING" id="37360.A0A0G4J650"/>
<evidence type="ECO:0000256" key="1">
    <source>
        <dbReference type="ARBA" id="ARBA00010728"/>
    </source>
</evidence>
<dbReference type="InterPro" id="IPR002314">
    <property type="entry name" value="aa-tRNA-synt_IIb"/>
</dbReference>
<dbReference type="NCBIfam" id="TIGR00414">
    <property type="entry name" value="serS"/>
    <property type="match status" value="1"/>
</dbReference>
<dbReference type="EC" id="6.1.1.11" evidence="2"/>
<dbReference type="Pfam" id="PF02403">
    <property type="entry name" value="Seryl_tRNA_N"/>
    <property type="match status" value="1"/>
</dbReference>
<dbReference type="OMA" id="GYTPCFR"/>
<dbReference type="SUPFAM" id="SSF55681">
    <property type="entry name" value="Class II aaRS and biotin synthetases"/>
    <property type="match status" value="1"/>
</dbReference>
<keyword evidence="6" id="KW-0648">Protein biosynthesis</keyword>
<feature type="binding site" evidence="9">
    <location>
        <position position="396"/>
    </location>
    <ligand>
        <name>L-serine</name>
        <dbReference type="ChEBI" id="CHEBI:33384"/>
    </ligand>
</feature>
<evidence type="ECO:0000313" key="13">
    <source>
        <dbReference type="EMBL" id="SPQ94951.1"/>
    </source>
</evidence>
<feature type="binding site" evidence="10">
    <location>
        <begin position="288"/>
        <end position="291"/>
    </location>
    <ligand>
        <name>ATP</name>
        <dbReference type="ChEBI" id="CHEBI:30616"/>
    </ligand>
</feature>
<evidence type="ECO:0000256" key="2">
    <source>
        <dbReference type="ARBA" id="ARBA00012840"/>
    </source>
</evidence>
<keyword evidence="13" id="KW-0496">Mitochondrion</keyword>
<dbReference type="InterPro" id="IPR033729">
    <property type="entry name" value="SerRS_core"/>
</dbReference>
<dbReference type="AlphaFoldDB" id="A0A0G4J650"/>
<feature type="binding site" evidence="10">
    <location>
        <begin position="272"/>
        <end position="274"/>
    </location>
    <ligand>
        <name>ATP</name>
        <dbReference type="ChEBI" id="CHEBI:30616"/>
    </ligand>
</feature>
<evidence type="ECO:0000256" key="6">
    <source>
        <dbReference type="ARBA" id="ARBA00022917"/>
    </source>
</evidence>
<dbReference type="Proteomes" id="UP000039324">
    <property type="component" value="Unassembled WGS sequence"/>
</dbReference>
<reference evidence="12 14" key="1">
    <citation type="submission" date="2015-02" db="EMBL/GenBank/DDBJ databases">
        <authorList>
            <person name="Chooi Y.-H."/>
        </authorList>
    </citation>
    <scope>NUCLEOTIDE SEQUENCE [LARGE SCALE GENOMIC DNA]</scope>
    <source>
        <strain evidence="12">E3</strain>
    </source>
</reference>
<evidence type="ECO:0000313" key="14">
    <source>
        <dbReference type="Proteomes" id="UP000039324"/>
    </source>
</evidence>
<evidence type="ECO:0000256" key="8">
    <source>
        <dbReference type="ARBA" id="ARBA00031113"/>
    </source>
</evidence>
<dbReference type="PANTHER" id="PTHR11778">
    <property type="entry name" value="SERYL-TRNA SYNTHETASE"/>
    <property type="match status" value="1"/>
</dbReference>
<feature type="domain" description="Aminoacyl-transfer RNA synthetases class-II family profile" evidence="11">
    <location>
        <begin position="189"/>
        <end position="422"/>
    </location>
</feature>
<evidence type="ECO:0000313" key="15">
    <source>
        <dbReference type="Proteomes" id="UP000290189"/>
    </source>
</evidence>
<organism evidence="12 14">
    <name type="scientific">Plasmodiophora brassicae</name>
    <name type="common">Clubroot disease agent</name>
    <dbReference type="NCBI Taxonomy" id="37360"/>
    <lineage>
        <taxon>Eukaryota</taxon>
        <taxon>Sar</taxon>
        <taxon>Rhizaria</taxon>
        <taxon>Endomyxa</taxon>
        <taxon>Phytomyxea</taxon>
        <taxon>Plasmodiophorida</taxon>
        <taxon>Plasmodiophoridae</taxon>
        <taxon>Plasmodiophora</taxon>
    </lineage>
</organism>
<dbReference type="GO" id="GO:0005524">
    <property type="term" value="F:ATP binding"/>
    <property type="evidence" value="ECO:0007669"/>
    <property type="project" value="UniProtKB-KW"/>
</dbReference>
<proteinExistence type="inferred from homology"/>
<accession>A0A0G4J650</accession>
<keyword evidence="14" id="KW-1185">Reference proteome</keyword>
<dbReference type="GO" id="GO:0006434">
    <property type="term" value="P:seryl-tRNA aminoacylation"/>
    <property type="evidence" value="ECO:0007669"/>
    <property type="project" value="InterPro"/>
</dbReference>
<dbReference type="InterPro" id="IPR010978">
    <property type="entry name" value="tRNA-bd_arm"/>
</dbReference>
<dbReference type="OrthoDB" id="10264585at2759"/>
<dbReference type="InterPro" id="IPR042103">
    <property type="entry name" value="SerRS_1_N_sf"/>
</dbReference>
<dbReference type="EMBL" id="OVEO01000003">
    <property type="protein sequence ID" value="SPQ94951.1"/>
    <property type="molecule type" value="Genomic_DNA"/>
</dbReference>
<protein>
    <recommendedName>
        <fullName evidence="2">serine--tRNA ligase</fullName>
        <ecNumber evidence="2">6.1.1.11</ecNumber>
    </recommendedName>
    <alternativeName>
        <fullName evidence="8">Seryl-tRNA synthetase</fullName>
    </alternativeName>
</protein>
<feature type="binding site" evidence="9">
    <location>
        <position position="295"/>
    </location>
    <ligand>
        <name>L-serine</name>
        <dbReference type="ChEBI" id="CHEBI:33384"/>
    </ligand>
</feature>
<geneLocation type="mitochondrion" evidence="13"/>
<feature type="binding site" evidence="9">
    <location>
        <position position="241"/>
    </location>
    <ligand>
        <name>L-serine</name>
        <dbReference type="ChEBI" id="CHEBI:33384"/>
    </ligand>
</feature>
<name>A0A0G4J650_PLABS</name>
<dbReference type="Pfam" id="PF00587">
    <property type="entry name" value="tRNA-synt_2b"/>
    <property type="match status" value="1"/>
</dbReference>
<dbReference type="PRINTS" id="PR00981">
    <property type="entry name" value="TRNASYNTHSER"/>
</dbReference>
<evidence type="ECO:0000256" key="7">
    <source>
        <dbReference type="ARBA" id="ARBA00023146"/>
    </source>
</evidence>
<keyword evidence="4" id="KW-0547">Nucleotide-binding</keyword>
<evidence type="ECO:0000259" key="11">
    <source>
        <dbReference type="PROSITE" id="PS50862"/>
    </source>
</evidence>
<dbReference type="PROSITE" id="PS50862">
    <property type="entry name" value="AA_TRNA_LIGASE_II"/>
    <property type="match status" value="1"/>
</dbReference>
<dbReference type="Gene3D" id="1.10.287.40">
    <property type="entry name" value="Serine-tRNA synthetase, tRNA binding domain"/>
    <property type="match status" value="1"/>
</dbReference>
<dbReference type="EMBL" id="CDSF01000133">
    <property type="protein sequence ID" value="CEP02844.1"/>
    <property type="molecule type" value="Genomic_DNA"/>
</dbReference>
<keyword evidence="7" id="KW-0030">Aminoacyl-tRNA synthetase</keyword>
<sequence length="448" mass="51393">MPIDINDIRDYKDGDSSRVRELLRRRYKPVEQVDGLIALDEQWRQAQFQVEMVQKKKNALSKEIGQRKKQKQDASDLMEEAKLLPEALQAAIKKAADLEEELSRAIKTIGNYVHDSVPISQNEDDNQVVKEHGQRRAREPWMQHHHELLYRIKGYEWEAGVDVAGHRAYFLTGPGVLLNQALISYGLAFLMKKGYTPVQPPFFMNQDVMAQTAQLEEFHEALYKVVEHDGDTEGNKYLIATSEQPISALHRNKWLTAKELPLKYAGVSTCFRREAGSHGKDTWGIFRVHQFEKVEQFVLTDPAHSWDMMEEMIGHAEEFYQSLGLSYRVVAIVSGALNNAAAKKYDLEAWFPAREDYRELVSCSNCTDYQSRAMETRFGAMREDKLARKSYVHMLNSTLTATERTICCLLENYQTEDGVNVPEVLQPYMGGMTFIPFQRTMKAAPANN</sequence>
<dbReference type="InterPro" id="IPR002317">
    <property type="entry name" value="Ser-tRNA-ligase_type_1"/>
</dbReference>
<comment type="similarity">
    <text evidence="1">Belongs to the class-II aminoacyl-tRNA synthetase family. Type-1 seryl-tRNA synthetase subfamily.</text>
</comment>
<dbReference type="GO" id="GO:0004828">
    <property type="term" value="F:serine-tRNA ligase activity"/>
    <property type="evidence" value="ECO:0007669"/>
    <property type="project" value="UniProtKB-EC"/>
</dbReference>
<dbReference type="Proteomes" id="UP000290189">
    <property type="component" value="Unassembled WGS sequence"/>
</dbReference>
<feature type="site" description="Important for serine binding" evidence="9">
    <location>
        <position position="398"/>
    </location>
</feature>
<gene>
    <name evidence="12" type="ORF">PBRA_002811</name>
    <name evidence="13" type="ORF">PLBR_LOCUS2166</name>
</gene>
<feature type="binding site" evidence="9">
    <location>
        <position position="272"/>
    </location>
    <ligand>
        <name>L-serine</name>
        <dbReference type="ChEBI" id="CHEBI:33384"/>
    </ligand>
</feature>
<reference evidence="13 15" key="2">
    <citation type="submission" date="2018-03" db="EMBL/GenBank/DDBJ databases">
        <authorList>
            <person name="Fogelqvist J."/>
        </authorList>
    </citation>
    <scope>NUCLEOTIDE SEQUENCE [LARGE SCALE GENOMIC DNA]</scope>
</reference>
<keyword evidence="3" id="KW-0436">Ligase</keyword>
<dbReference type="FunFam" id="3.30.930.10:FF:000026">
    <property type="entry name" value="Seryl-tRNA synthetase, cytoplasmic"/>
    <property type="match status" value="1"/>
</dbReference>
<dbReference type="InterPro" id="IPR045864">
    <property type="entry name" value="aa-tRNA-synth_II/BPL/LPL"/>
</dbReference>